<protein>
    <recommendedName>
        <fullName evidence="3">chitinase</fullName>
        <ecNumber evidence="3">3.2.1.14</ecNumber>
    </recommendedName>
</protein>
<keyword evidence="4" id="KW-0964">Secreted</keyword>
<dbReference type="EC" id="3.2.1.14" evidence="3"/>
<evidence type="ECO:0000256" key="2">
    <source>
        <dbReference type="ARBA" id="ARBA00004613"/>
    </source>
</evidence>
<comment type="catalytic activity">
    <reaction evidence="1">
        <text>Random endo-hydrolysis of N-acetyl-beta-D-glucosaminide (1-&gt;4)-beta-linkages in chitin and chitodextrins.</text>
        <dbReference type="EC" id="3.2.1.14"/>
    </reaction>
</comment>
<dbReference type="GO" id="GO:0005576">
    <property type="term" value="C:extracellular region"/>
    <property type="evidence" value="ECO:0007669"/>
    <property type="project" value="UniProtKB-SubCell"/>
</dbReference>
<proteinExistence type="inferred from homology"/>
<evidence type="ECO:0000256" key="3">
    <source>
        <dbReference type="ARBA" id="ARBA00012729"/>
    </source>
</evidence>
<dbReference type="PANTHER" id="PTHR45708">
    <property type="entry name" value="ENDOCHITINASE"/>
    <property type="match status" value="1"/>
</dbReference>
<dbReference type="CDD" id="cd06546">
    <property type="entry name" value="GH18_CTS3_chitinase"/>
    <property type="match status" value="1"/>
</dbReference>
<evidence type="ECO:0000313" key="13">
    <source>
        <dbReference type="EMBL" id="KAK4131283.1"/>
    </source>
</evidence>
<reference evidence="13" key="2">
    <citation type="submission" date="2023-05" db="EMBL/GenBank/DDBJ databases">
        <authorList>
            <consortium name="Lawrence Berkeley National Laboratory"/>
            <person name="Steindorff A."/>
            <person name="Hensen N."/>
            <person name="Bonometti L."/>
            <person name="Westerberg I."/>
            <person name="Brannstrom I.O."/>
            <person name="Guillou S."/>
            <person name="Cros-Aarteil S."/>
            <person name="Calhoun S."/>
            <person name="Haridas S."/>
            <person name="Kuo A."/>
            <person name="Mondo S."/>
            <person name="Pangilinan J."/>
            <person name="Riley R."/>
            <person name="Labutti K."/>
            <person name="Andreopoulos B."/>
            <person name="Lipzen A."/>
            <person name="Chen C."/>
            <person name="Yanf M."/>
            <person name="Daum C."/>
            <person name="Ng V."/>
            <person name="Clum A."/>
            <person name="Ohm R."/>
            <person name="Martin F."/>
            <person name="Silar P."/>
            <person name="Natvig D."/>
            <person name="Lalanne C."/>
            <person name="Gautier V."/>
            <person name="Ament-Velasquez S.L."/>
            <person name="Kruys A."/>
            <person name="Hutchinson M.I."/>
            <person name="Powell A.J."/>
            <person name="Barry K."/>
            <person name="Miller A.N."/>
            <person name="Grigoriev I.V."/>
            <person name="Debuchy R."/>
            <person name="Gladieux P."/>
            <person name="Thoren M.H."/>
            <person name="Johannesson H."/>
        </authorList>
    </citation>
    <scope>NUCLEOTIDE SEQUENCE</scope>
    <source>
        <strain evidence="13">CBS 123565</strain>
    </source>
</reference>
<dbReference type="GO" id="GO:0000272">
    <property type="term" value="P:polysaccharide catabolic process"/>
    <property type="evidence" value="ECO:0007669"/>
    <property type="project" value="UniProtKB-KW"/>
</dbReference>
<evidence type="ECO:0000313" key="14">
    <source>
        <dbReference type="Proteomes" id="UP001304895"/>
    </source>
</evidence>
<dbReference type="InterPro" id="IPR050542">
    <property type="entry name" value="Glycosyl_Hydrlase18_Chitinase"/>
</dbReference>
<reference evidence="13" key="1">
    <citation type="journal article" date="2023" name="Mol. Phylogenet. Evol.">
        <title>Genome-scale phylogeny and comparative genomics of the fungal order Sordariales.</title>
        <authorList>
            <person name="Hensen N."/>
            <person name="Bonometti L."/>
            <person name="Westerberg I."/>
            <person name="Brannstrom I.O."/>
            <person name="Guillou S."/>
            <person name="Cros-Aarteil S."/>
            <person name="Calhoun S."/>
            <person name="Haridas S."/>
            <person name="Kuo A."/>
            <person name="Mondo S."/>
            <person name="Pangilinan J."/>
            <person name="Riley R."/>
            <person name="LaButti K."/>
            <person name="Andreopoulos B."/>
            <person name="Lipzen A."/>
            <person name="Chen C."/>
            <person name="Yan M."/>
            <person name="Daum C."/>
            <person name="Ng V."/>
            <person name="Clum A."/>
            <person name="Steindorff A."/>
            <person name="Ohm R.A."/>
            <person name="Martin F."/>
            <person name="Silar P."/>
            <person name="Natvig D.O."/>
            <person name="Lalanne C."/>
            <person name="Gautier V."/>
            <person name="Ament-Velasquez S.L."/>
            <person name="Kruys A."/>
            <person name="Hutchinson M.I."/>
            <person name="Powell A.J."/>
            <person name="Barry K."/>
            <person name="Miller A.N."/>
            <person name="Grigoriev I.V."/>
            <person name="Debuchy R."/>
            <person name="Gladieux P."/>
            <person name="Hiltunen Thoren M."/>
            <person name="Johannesson H."/>
        </authorList>
    </citation>
    <scope>NUCLEOTIDE SEQUENCE</scope>
    <source>
        <strain evidence="13">CBS 123565</strain>
    </source>
</reference>
<accession>A0AAN6UDZ0</accession>
<evidence type="ECO:0000256" key="11">
    <source>
        <dbReference type="RuleBase" id="RU004453"/>
    </source>
</evidence>
<comment type="caution">
    <text evidence="13">The sequence shown here is derived from an EMBL/GenBank/DDBJ whole genome shotgun (WGS) entry which is preliminary data.</text>
</comment>
<dbReference type="AlphaFoldDB" id="A0AAN6UDZ0"/>
<dbReference type="PROSITE" id="PS01095">
    <property type="entry name" value="GH18_1"/>
    <property type="match status" value="1"/>
</dbReference>
<dbReference type="GO" id="GO:0008843">
    <property type="term" value="F:endochitinase activity"/>
    <property type="evidence" value="ECO:0007669"/>
    <property type="project" value="UniProtKB-EC"/>
</dbReference>
<dbReference type="Pfam" id="PF00704">
    <property type="entry name" value="Glyco_hydro_18"/>
    <property type="match status" value="1"/>
</dbReference>
<comment type="similarity">
    <text evidence="11">Belongs to the glycosyl hydrolase 18 family.</text>
</comment>
<dbReference type="PANTHER" id="PTHR45708:SF60">
    <property type="entry name" value="III CHITINASE, PUTATIVE (AFU_ORTHOLOGUE AFUA_5G03850)-RELATED"/>
    <property type="match status" value="1"/>
</dbReference>
<evidence type="ECO:0000256" key="1">
    <source>
        <dbReference type="ARBA" id="ARBA00000822"/>
    </source>
</evidence>
<sequence length="354" mass="38661">MKSIYIWGDQDRHLVSNAHPEVPRLVIYYQTTHDSDGLPISMLPLVTEQQIALTHLIVGAFHVHSNGTIHLNDFPPDAPLFATVWNETRVMQSAGIKVMGMVGGAAEGSFHKSTLDGDTATFENTYAPLHDAIATHNLDGIDLDVEEAMSQAGITRLVRRLRADFGPDFTITQAPVAHALMGTGRRNLSGFDYAALERDAGADIAFYNTQFYNGFGDMRSGRHYDRVVDAGWHPRRVVVGQLTSPAHGTGFVPHAQLAATIRALRERYGEIGGVMGWEYFNGEPGGLRRPWRWAQTMTAILRPDAVPVLRMAKGTAEALNQAWVVSAIAGAGLGGIDDLSRLAPNVNYMSMVNS</sequence>
<evidence type="ECO:0000259" key="12">
    <source>
        <dbReference type="PROSITE" id="PS51910"/>
    </source>
</evidence>
<keyword evidence="5 10" id="KW-0378">Hydrolase</keyword>
<evidence type="ECO:0000256" key="10">
    <source>
        <dbReference type="RuleBase" id="RU000489"/>
    </source>
</evidence>
<dbReference type="InterPro" id="IPR017853">
    <property type="entry name" value="GH"/>
</dbReference>
<dbReference type="GO" id="GO:0006032">
    <property type="term" value="P:chitin catabolic process"/>
    <property type="evidence" value="ECO:0007669"/>
    <property type="project" value="UniProtKB-KW"/>
</dbReference>
<dbReference type="SUPFAM" id="SSF51445">
    <property type="entry name" value="(Trans)glycosidases"/>
    <property type="match status" value="1"/>
</dbReference>
<comment type="subcellular location">
    <subcellularLocation>
        <location evidence="2">Secreted</location>
    </subcellularLocation>
</comment>
<name>A0AAN6UDZ0_9PEZI</name>
<gene>
    <name evidence="13" type="ORF">BT67DRAFT_464423</name>
</gene>
<dbReference type="InterPro" id="IPR001223">
    <property type="entry name" value="Glyco_hydro18_cat"/>
</dbReference>
<evidence type="ECO:0000256" key="8">
    <source>
        <dbReference type="ARBA" id="ARBA00023295"/>
    </source>
</evidence>
<keyword evidence="7" id="KW-0119">Carbohydrate metabolism</keyword>
<keyword evidence="6" id="KW-0146">Chitin degradation</keyword>
<dbReference type="InterPro" id="IPR001579">
    <property type="entry name" value="Glyco_hydro_18_chit_AS"/>
</dbReference>
<dbReference type="PROSITE" id="PS51910">
    <property type="entry name" value="GH18_2"/>
    <property type="match status" value="1"/>
</dbReference>
<keyword evidence="14" id="KW-1185">Reference proteome</keyword>
<evidence type="ECO:0000256" key="7">
    <source>
        <dbReference type="ARBA" id="ARBA00023277"/>
    </source>
</evidence>
<dbReference type="Proteomes" id="UP001304895">
    <property type="component" value="Unassembled WGS sequence"/>
</dbReference>
<evidence type="ECO:0000256" key="5">
    <source>
        <dbReference type="ARBA" id="ARBA00022801"/>
    </source>
</evidence>
<dbReference type="EMBL" id="MU853426">
    <property type="protein sequence ID" value="KAK4131283.1"/>
    <property type="molecule type" value="Genomic_DNA"/>
</dbReference>
<evidence type="ECO:0000256" key="4">
    <source>
        <dbReference type="ARBA" id="ARBA00022525"/>
    </source>
</evidence>
<dbReference type="Gene3D" id="3.20.20.80">
    <property type="entry name" value="Glycosidases"/>
    <property type="match status" value="1"/>
</dbReference>
<evidence type="ECO:0000256" key="6">
    <source>
        <dbReference type="ARBA" id="ARBA00023024"/>
    </source>
</evidence>
<feature type="domain" description="GH18" evidence="12">
    <location>
        <begin position="23"/>
        <end position="304"/>
    </location>
</feature>
<keyword evidence="9" id="KW-0624">Polysaccharide degradation</keyword>
<keyword evidence="8 10" id="KW-0326">Glycosidase</keyword>
<organism evidence="13 14">
    <name type="scientific">Trichocladium antarcticum</name>
    <dbReference type="NCBI Taxonomy" id="1450529"/>
    <lineage>
        <taxon>Eukaryota</taxon>
        <taxon>Fungi</taxon>
        <taxon>Dikarya</taxon>
        <taxon>Ascomycota</taxon>
        <taxon>Pezizomycotina</taxon>
        <taxon>Sordariomycetes</taxon>
        <taxon>Sordariomycetidae</taxon>
        <taxon>Sordariales</taxon>
        <taxon>Chaetomiaceae</taxon>
        <taxon>Trichocladium</taxon>
    </lineage>
</organism>
<evidence type="ECO:0000256" key="9">
    <source>
        <dbReference type="ARBA" id="ARBA00023326"/>
    </source>
</evidence>